<name>A0A4S2BQX5_9LACO</name>
<comment type="caution">
    <text evidence="1">The sequence shown here is derived from an EMBL/GenBank/DDBJ whole genome shotgun (WGS) entry which is preliminary data.</text>
</comment>
<protein>
    <submittedName>
        <fullName evidence="1">Type I-E CRISPR-associated protein Cse1/CasA</fullName>
    </submittedName>
</protein>
<reference evidence="1 2" key="1">
    <citation type="submission" date="2019-04" db="EMBL/GenBank/DDBJ databases">
        <title>Microbes associate with the intestines of laboratory mice.</title>
        <authorList>
            <person name="Navarre W."/>
            <person name="Wong E."/>
            <person name="Huang K."/>
            <person name="Tropini C."/>
            <person name="Ng K."/>
            <person name="Yu B."/>
        </authorList>
    </citation>
    <scope>NUCLEOTIDE SEQUENCE [LARGE SCALE GENOMIC DNA]</scope>
    <source>
        <strain evidence="1 2">NM61_E11</strain>
    </source>
</reference>
<dbReference type="RefSeq" id="WP_135960272.1">
    <property type="nucleotide sequence ID" value="NZ_AQFR02000001.1"/>
</dbReference>
<dbReference type="InterPro" id="IPR013381">
    <property type="entry name" value="CRISPR-assoc_prot_Cse1"/>
</dbReference>
<dbReference type="EMBL" id="SRYV01000003">
    <property type="protein sequence ID" value="TGY16843.1"/>
    <property type="molecule type" value="Genomic_DNA"/>
</dbReference>
<dbReference type="Pfam" id="PF09481">
    <property type="entry name" value="CRISPR_Cse1"/>
    <property type="match status" value="1"/>
</dbReference>
<dbReference type="Gene3D" id="1.10.132.100">
    <property type="match status" value="1"/>
</dbReference>
<evidence type="ECO:0000313" key="2">
    <source>
        <dbReference type="Proteomes" id="UP000309117"/>
    </source>
</evidence>
<accession>A0A4S2BQX5</accession>
<dbReference type="Proteomes" id="UP000309117">
    <property type="component" value="Unassembled WGS sequence"/>
</dbReference>
<gene>
    <name evidence="1" type="ORF">E5351_02295</name>
</gene>
<dbReference type="AlphaFoldDB" id="A0A4S2BQX5"/>
<organism evidence="1 2">
    <name type="scientific">Lactobacillus intestinalis</name>
    <dbReference type="NCBI Taxonomy" id="151781"/>
    <lineage>
        <taxon>Bacteria</taxon>
        <taxon>Bacillati</taxon>
        <taxon>Bacillota</taxon>
        <taxon>Bacilli</taxon>
        <taxon>Lactobacillales</taxon>
        <taxon>Lactobacillaceae</taxon>
        <taxon>Lactobacillus</taxon>
    </lineage>
</organism>
<evidence type="ECO:0000313" key="1">
    <source>
        <dbReference type="EMBL" id="TGY16843.1"/>
    </source>
</evidence>
<proteinExistence type="predicted"/>
<sequence length="566" mass="65974">MNKPSFNLVTEPWIQVLDQDGNPKEVSLLDVFENAADYQRLAGDMASQDLVILRLLVAILTTVYSRVDMDGEAYEWITLDEKMHLKEAEEEDYDRNDLINTWHLLYKNGEFSESVIQYLKENSSKFDFLGDDPFYQVNKEIYDREVPANKKINLKKPKGTVDIKQINRTISESNNSPSIFSPRTRHTKNEVNLAQLVRWIITYQSFTGVTDKTKVNSKEKFSVSAGWLYGLNPVFAQGKNLFQTLMLNLVFSEEYEDEKPFWEFENIVEYIEFLKDEPFARDLSISTLYTLWSRMLHIEWVNEKPVIFTAGLPKLDSTEAFVEPMTTWHRNKKTGEFYPATKHLNDLTKAMWRNFGQYVKTTSSDELEDMHEPEIIQWLREVQNNEYLPTDTSLTLKTTVLISDGNPSSQLPAFEINDSFKIKANVLFDKNEKDYWPADIENMIELTQEIGKDFWIFTNNISKLRGLTRTNFADNSTAKFYEGLNLPFLNWLASLRNDQERADKTAEWKKILKTIAITKAEEILKNASPRDIIGQKNHDKKDEPSGIKNIFTIFNHYKLNIFSHIK</sequence>